<evidence type="ECO:0000256" key="5">
    <source>
        <dbReference type="ARBA" id="ARBA00023242"/>
    </source>
</evidence>
<keyword evidence="1" id="KW-0862">Zinc</keyword>
<dbReference type="SMART" id="SM00906">
    <property type="entry name" value="Fungal_trans"/>
    <property type="match status" value="1"/>
</dbReference>
<dbReference type="GO" id="GO:0006351">
    <property type="term" value="P:DNA-templated transcription"/>
    <property type="evidence" value="ECO:0007669"/>
    <property type="project" value="InterPro"/>
</dbReference>
<feature type="compositionally biased region" description="Low complexity" evidence="6">
    <location>
        <begin position="35"/>
        <end position="55"/>
    </location>
</feature>
<reference evidence="8 9" key="1">
    <citation type="submission" date="2020-05" db="EMBL/GenBank/DDBJ databases">
        <title>Identification and distribution of gene clusters putatively required for synthesis of sphingolipid metabolism inhibitors in phylogenetically diverse species of the filamentous fungus Fusarium.</title>
        <authorList>
            <person name="Kim H.-S."/>
            <person name="Busman M."/>
            <person name="Brown D.W."/>
            <person name="Divon H."/>
            <person name="Uhlig S."/>
            <person name="Proctor R.H."/>
        </authorList>
    </citation>
    <scope>NUCLEOTIDE SEQUENCE [LARGE SCALE GENOMIC DNA]</scope>
    <source>
        <strain evidence="8 9">NRRL 20693</strain>
    </source>
</reference>
<proteinExistence type="predicted"/>
<keyword evidence="5" id="KW-0539">Nucleus</keyword>
<dbReference type="Proteomes" id="UP000567885">
    <property type="component" value="Unassembled WGS sequence"/>
</dbReference>
<evidence type="ECO:0000256" key="3">
    <source>
        <dbReference type="ARBA" id="ARBA00023125"/>
    </source>
</evidence>
<evidence type="ECO:0000256" key="1">
    <source>
        <dbReference type="ARBA" id="ARBA00022833"/>
    </source>
</evidence>
<keyword evidence="3" id="KW-0238">DNA-binding</keyword>
<dbReference type="PANTHER" id="PTHR47171:SF4">
    <property type="entry name" value="ACETAMIDASE REGULATORY PROTEIN"/>
    <property type="match status" value="1"/>
</dbReference>
<gene>
    <name evidence="8" type="ORF">FHETE_6810</name>
</gene>
<accession>A0A8H5T8F6</accession>
<comment type="caution">
    <text evidence="8">The sequence shown here is derived from an EMBL/GenBank/DDBJ whole genome shotgun (WGS) entry which is preliminary data.</text>
</comment>
<evidence type="ECO:0000256" key="6">
    <source>
        <dbReference type="SAM" id="MobiDB-lite"/>
    </source>
</evidence>
<feature type="domain" description="Xylanolytic transcriptional activator regulatory" evidence="7">
    <location>
        <begin position="250"/>
        <end position="323"/>
    </location>
</feature>
<evidence type="ECO:0000313" key="9">
    <source>
        <dbReference type="Proteomes" id="UP000567885"/>
    </source>
</evidence>
<feature type="region of interest" description="Disordered" evidence="6">
    <location>
        <begin position="27"/>
        <end position="55"/>
    </location>
</feature>
<dbReference type="CDD" id="cd12148">
    <property type="entry name" value="fungal_TF_MHR"/>
    <property type="match status" value="1"/>
</dbReference>
<dbReference type="InterPro" id="IPR052073">
    <property type="entry name" value="Amide_Lactam_Regulators"/>
</dbReference>
<evidence type="ECO:0000259" key="7">
    <source>
        <dbReference type="SMART" id="SM00906"/>
    </source>
</evidence>
<dbReference type="Pfam" id="PF04082">
    <property type="entry name" value="Fungal_trans"/>
    <property type="match status" value="1"/>
</dbReference>
<dbReference type="OrthoDB" id="4236860at2759"/>
<keyword evidence="4" id="KW-0804">Transcription</keyword>
<evidence type="ECO:0000256" key="4">
    <source>
        <dbReference type="ARBA" id="ARBA00023163"/>
    </source>
</evidence>
<organism evidence="8 9">
    <name type="scientific">Fusarium heterosporum</name>
    <dbReference type="NCBI Taxonomy" id="42747"/>
    <lineage>
        <taxon>Eukaryota</taxon>
        <taxon>Fungi</taxon>
        <taxon>Dikarya</taxon>
        <taxon>Ascomycota</taxon>
        <taxon>Pezizomycotina</taxon>
        <taxon>Sordariomycetes</taxon>
        <taxon>Hypocreomycetidae</taxon>
        <taxon>Hypocreales</taxon>
        <taxon>Nectriaceae</taxon>
        <taxon>Fusarium</taxon>
        <taxon>Fusarium heterosporum species complex</taxon>
    </lineage>
</organism>
<keyword evidence="2" id="KW-0805">Transcription regulation</keyword>
<dbReference type="AlphaFoldDB" id="A0A8H5T8F6"/>
<evidence type="ECO:0000313" key="8">
    <source>
        <dbReference type="EMBL" id="KAF5665063.1"/>
    </source>
</evidence>
<dbReference type="InterPro" id="IPR007219">
    <property type="entry name" value="XnlR_reg_dom"/>
</dbReference>
<dbReference type="GO" id="GO:0008270">
    <property type="term" value="F:zinc ion binding"/>
    <property type="evidence" value="ECO:0007669"/>
    <property type="project" value="InterPro"/>
</dbReference>
<evidence type="ECO:0000256" key="2">
    <source>
        <dbReference type="ARBA" id="ARBA00023015"/>
    </source>
</evidence>
<protein>
    <submittedName>
        <fullName evidence="8">Cutinase transcription factor 1 beta</fullName>
    </submittedName>
</protein>
<dbReference type="PANTHER" id="PTHR47171">
    <property type="entry name" value="FARA-RELATED"/>
    <property type="match status" value="1"/>
</dbReference>
<dbReference type="GO" id="GO:0003677">
    <property type="term" value="F:DNA binding"/>
    <property type="evidence" value="ECO:0007669"/>
    <property type="project" value="UniProtKB-KW"/>
</dbReference>
<sequence length="631" mass="70086">MPCERPRSQNIAAKRLQLSHVAGPTNRSATLAPLLPRRSIASSSTSSPTSSPLPAQTLIAPAKEDGEQDLGAHLLNCNDTRGAELGHRTRSHFIGSEISNCHYLVRQSSSEIGFDKTFHFSNGQWESGESWYKAHGIPDEICKRPERQLEVRLITAYFELVNRGWPIVDQDLFMAQYHGQIPKNPVCLTLLNAILLVGAHASASRDETLIPLLPVFFRKAKLLLESDSGYDRLAGIQVPLLMTWYSDVNAWHWIGIAIRTAMALGVHRDVSHSTMLPVYKRTYTRLWWILFQFDTISATSAGRPQVINLADSDVRDLHYADFEGVPGAEMDFMIHQINLCKVISQTIRDGWSPRASTETRLQAIKRADEHLGDLMLGIPERLQLKLADIDIWQSVLHLTHYNFVLLLHRPAPKCSPNDTSAGANEDAILCREATITIASIFEALLSKKAISSLWLYSNHVLFTATIYILNQINTSTPLLAAKSRRILETLLNSLRELAKHWTYAKGLLQVLEQRVSKLKSQRNDAPSTMSQCAGPPRQHDNLPFAPQLDSSTEISAHKQPSEVSLEWTGGAGHISNDPGATLSDASSGAHIAPAEHNMSACFQGASQDPLLDDLFLLDASAFEFQFYDNIG</sequence>
<keyword evidence="9" id="KW-1185">Reference proteome</keyword>
<dbReference type="EMBL" id="JAAGWQ010000127">
    <property type="protein sequence ID" value="KAF5665063.1"/>
    <property type="molecule type" value="Genomic_DNA"/>
</dbReference>
<name>A0A8H5T8F6_FUSHE</name>